<dbReference type="AlphaFoldDB" id="A0AAD9DXW0"/>
<proteinExistence type="inferred from homology"/>
<feature type="domain" description="Ubiquitin-like protease family profile" evidence="9">
    <location>
        <begin position="372"/>
        <end position="529"/>
    </location>
</feature>
<evidence type="ECO:0000256" key="7">
    <source>
        <dbReference type="ARBA" id="ARBA00023242"/>
    </source>
</evidence>
<keyword evidence="11" id="KW-1185">Reference proteome</keyword>
<evidence type="ECO:0000259" key="9">
    <source>
        <dbReference type="PROSITE" id="PS50600"/>
    </source>
</evidence>
<dbReference type="Gene3D" id="3.40.395.10">
    <property type="entry name" value="Adenoviral Proteinase, Chain A"/>
    <property type="match status" value="1"/>
</dbReference>
<evidence type="ECO:0000256" key="3">
    <source>
        <dbReference type="ARBA" id="ARBA00022670"/>
    </source>
</evidence>
<dbReference type="GO" id="GO:0016926">
    <property type="term" value="P:protein desumoylation"/>
    <property type="evidence" value="ECO:0007669"/>
    <property type="project" value="TreeGrafter"/>
</dbReference>
<evidence type="ECO:0000256" key="4">
    <source>
        <dbReference type="ARBA" id="ARBA00022786"/>
    </source>
</evidence>
<dbReference type="Proteomes" id="UP001239994">
    <property type="component" value="Unassembled WGS sequence"/>
</dbReference>
<dbReference type="GO" id="GO:0006508">
    <property type="term" value="P:proteolysis"/>
    <property type="evidence" value="ECO:0007669"/>
    <property type="project" value="UniProtKB-KW"/>
</dbReference>
<sequence>MISFLADDELAQVAGCPWTMRDSGTSLAHNRWQGELSLTVSQEGSHGGMAGGHLLGSDSPHSAQSGMHIKLSQKEGVWTGESVEPDEMDEEDGFDDEEEEDDFEDEQLEDREETNFECAPLEDEDEEVDWLVQTDPLSQVQQYQMQSPSVKEQAEFEARDFPESPLRARLRGLRQQRLKRWRRLRACTGLRFRLAQNWKTWRQRALWVGTLGHRRARRWRQYSLYSSRQRRDPGLRLALQTANGSQTEAPFSDLNGYPGLSQSSSIISVGKPEVRDFSSVVNEKPTTHKLELALTEEHVSYVQDVLVESHHKYGCLIPVHTDDIVEQLQEIFSENFSQPHRKAEVRQLMQSYQRSPAGMSMIRGFSVNYKRHVLTLDDLCTLYGQNWLNDQVMNMYGDLVMDSVPDKVHFFNSFFYDKLRTKGYDGVKRWTKNVDIFSKELLLIPLHLEVHWSLVSVDIKQRFITYFDSQRTLNRRCPKHIFKYLQAEAMLKQQRDFLTGWRGFFKMNVGRQNNDSDCGAFVLQYCKCLALGQPFSFSQQDMPKLRRLMYKELCHRKLSL</sequence>
<keyword evidence="3" id="KW-0645">Protease</keyword>
<comment type="subcellular location">
    <subcellularLocation>
        <location evidence="1">Nucleus</location>
        <location evidence="1">Nucleolus</location>
    </subcellularLocation>
</comment>
<dbReference type="InterPro" id="IPR038765">
    <property type="entry name" value="Papain-like_cys_pep_sf"/>
</dbReference>
<dbReference type="PANTHER" id="PTHR12606">
    <property type="entry name" value="SENTRIN/SUMO-SPECIFIC PROTEASE"/>
    <property type="match status" value="1"/>
</dbReference>
<feature type="compositionally biased region" description="Acidic residues" evidence="8">
    <location>
        <begin position="83"/>
        <end position="112"/>
    </location>
</feature>
<dbReference type="Pfam" id="PF02902">
    <property type="entry name" value="Peptidase_C48"/>
    <property type="match status" value="1"/>
</dbReference>
<evidence type="ECO:0000256" key="8">
    <source>
        <dbReference type="SAM" id="MobiDB-lite"/>
    </source>
</evidence>
<dbReference type="GO" id="GO:0016929">
    <property type="term" value="F:deSUMOylase activity"/>
    <property type="evidence" value="ECO:0007669"/>
    <property type="project" value="TreeGrafter"/>
</dbReference>
<dbReference type="GO" id="GO:0005730">
    <property type="term" value="C:nucleolus"/>
    <property type="evidence" value="ECO:0007669"/>
    <property type="project" value="UniProtKB-SubCell"/>
</dbReference>
<dbReference type="InterPro" id="IPR003653">
    <property type="entry name" value="Peptidase_C48_C"/>
</dbReference>
<evidence type="ECO:0000256" key="1">
    <source>
        <dbReference type="ARBA" id="ARBA00004604"/>
    </source>
</evidence>
<dbReference type="PROSITE" id="PS50600">
    <property type="entry name" value="ULP_PROTEASE"/>
    <property type="match status" value="1"/>
</dbReference>
<dbReference type="EMBL" id="JAROKS010000014">
    <property type="protein sequence ID" value="KAK1797029.1"/>
    <property type="molecule type" value="Genomic_DNA"/>
</dbReference>
<dbReference type="FunFam" id="3.40.395.10:FF:000002">
    <property type="entry name" value="Putative sentrin-specific protease 5"/>
    <property type="match status" value="1"/>
</dbReference>
<dbReference type="PANTHER" id="PTHR12606:SF16">
    <property type="entry name" value="SENTRIN-SPECIFIC PROTEASE 3"/>
    <property type="match status" value="1"/>
</dbReference>
<accession>A0AAD9DXW0</accession>
<protein>
    <recommendedName>
        <fullName evidence="9">Ubiquitin-like protease family profile domain-containing protein</fullName>
    </recommendedName>
</protein>
<evidence type="ECO:0000256" key="2">
    <source>
        <dbReference type="ARBA" id="ARBA00005234"/>
    </source>
</evidence>
<evidence type="ECO:0000313" key="11">
    <source>
        <dbReference type="Proteomes" id="UP001239994"/>
    </source>
</evidence>
<gene>
    <name evidence="10" type="ORF">P4O66_008435</name>
</gene>
<keyword evidence="7" id="KW-0539">Nucleus</keyword>
<name>A0AAD9DXW0_9TELE</name>
<evidence type="ECO:0000256" key="5">
    <source>
        <dbReference type="ARBA" id="ARBA00022801"/>
    </source>
</evidence>
<evidence type="ECO:0000256" key="6">
    <source>
        <dbReference type="ARBA" id="ARBA00022807"/>
    </source>
</evidence>
<keyword evidence="6" id="KW-0788">Thiol protease</keyword>
<organism evidence="10 11">
    <name type="scientific">Electrophorus voltai</name>
    <dbReference type="NCBI Taxonomy" id="2609070"/>
    <lineage>
        <taxon>Eukaryota</taxon>
        <taxon>Metazoa</taxon>
        <taxon>Chordata</taxon>
        <taxon>Craniata</taxon>
        <taxon>Vertebrata</taxon>
        <taxon>Euteleostomi</taxon>
        <taxon>Actinopterygii</taxon>
        <taxon>Neopterygii</taxon>
        <taxon>Teleostei</taxon>
        <taxon>Ostariophysi</taxon>
        <taxon>Gymnotiformes</taxon>
        <taxon>Gymnotoidei</taxon>
        <taxon>Gymnotidae</taxon>
        <taxon>Electrophorus</taxon>
    </lineage>
</organism>
<feature type="compositionally biased region" description="Gly residues" evidence="8">
    <location>
        <begin position="45"/>
        <end position="54"/>
    </location>
</feature>
<feature type="region of interest" description="Disordered" evidence="8">
    <location>
        <begin position="42"/>
        <end position="113"/>
    </location>
</feature>
<evidence type="ECO:0000313" key="10">
    <source>
        <dbReference type="EMBL" id="KAK1797029.1"/>
    </source>
</evidence>
<reference evidence="10" key="1">
    <citation type="submission" date="2023-03" db="EMBL/GenBank/DDBJ databases">
        <title>Electrophorus voltai genome.</title>
        <authorList>
            <person name="Bian C."/>
        </authorList>
    </citation>
    <scope>NUCLEOTIDE SEQUENCE</scope>
    <source>
        <strain evidence="10">CB-2022</strain>
        <tissue evidence="10">Muscle</tissue>
    </source>
</reference>
<keyword evidence="5" id="KW-0378">Hydrolase</keyword>
<comment type="similarity">
    <text evidence="2">Belongs to the peptidase C48 family.</text>
</comment>
<comment type="caution">
    <text evidence="10">The sequence shown here is derived from an EMBL/GenBank/DDBJ whole genome shotgun (WGS) entry which is preliminary data.</text>
</comment>
<dbReference type="SUPFAM" id="SSF54001">
    <property type="entry name" value="Cysteine proteinases"/>
    <property type="match status" value="1"/>
</dbReference>
<keyword evidence="4" id="KW-0833">Ubl conjugation pathway</keyword>